<reference evidence="1" key="2">
    <citation type="submission" date="2021-01" db="EMBL/GenBank/DDBJ databases">
        <authorList>
            <person name="Schikora-Tamarit M.A."/>
        </authorList>
    </citation>
    <scope>NUCLEOTIDE SEQUENCE</scope>
    <source>
        <strain evidence="1">CBS6075</strain>
    </source>
</reference>
<dbReference type="GeneID" id="70233958"/>
<accession>A0A9P8PA54</accession>
<proteinExistence type="predicted"/>
<dbReference type="AlphaFoldDB" id="A0A9P8PA54"/>
<name>A0A9P8PA54_9ASCO</name>
<dbReference type="EMBL" id="JAEUBE010000158">
    <property type="protein sequence ID" value="KAH3668237.1"/>
    <property type="molecule type" value="Genomic_DNA"/>
</dbReference>
<protein>
    <submittedName>
        <fullName evidence="1">Uncharacterized protein</fullName>
    </submittedName>
</protein>
<gene>
    <name evidence="1" type="ORF">OGAPHI_001991</name>
</gene>
<organism evidence="1 2">
    <name type="scientific">Ogataea philodendri</name>
    <dbReference type="NCBI Taxonomy" id="1378263"/>
    <lineage>
        <taxon>Eukaryota</taxon>
        <taxon>Fungi</taxon>
        <taxon>Dikarya</taxon>
        <taxon>Ascomycota</taxon>
        <taxon>Saccharomycotina</taxon>
        <taxon>Pichiomycetes</taxon>
        <taxon>Pichiales</taxon>
        <taxon>Pichiaceae</taxon>
        <taxon>Ogataea</taxon>
    </lineage>
</organism>
<sequence length="171" mass="19027">MFHVVFGVQGLQCLEQRVFVCDLQVEQELELELVRRDHVDQAGVNDLAIHRYHVLAHVDLAVVAHDRVEQPETVWVGFLDVCAHFPDRGQGVGAVDVPGEHSVVLDADLLESSVHLGQFLARNNLAVELAVPGVVGEIDGVEHVNVPPEHLQRERRGLVAHVPVDNVRLYR</sequence>
<keyword evidence="2" id="KW-1185">Reference proteome</keyword>
<dbReference type="RefSeq" id="XP_046062651.1">
    <property type="nucleotide sequence ID" value="XM_046202812.1"/>
</dbReference>
<dbReference type="Proteomes" id="UP000769157">
    <property type="component" value="Unassembled WGS sequence"/>
</dbReference>
<reference evidence="1" key="1">
    <citation type="journal article" date="2021" name="Open Biol.">
        <title>Shared evolutionary footprints suggest mitochondrial oxidative damage underlies multiple complex I losses in fungi.</title>
        <authorList>
            <person name="Schikora-Tamarit M.A."/>
            <person name="Marcet-Houben M."/>
            <person name="Nosek J."/>
            <person name="Gabaldon T."/>
        </authorList>
    </citation>
    <scope>NUCLEOTIDE SEQUENCE</scope>
    <source>
        <strain evidence="1">CBS6075</strain>
    </source>
</reference>
<evidence type="ECO:0000313" key="2">
    <source>
        <dbReference type="Proteomes" id="UP000769157"/>
    </source>
</evidence>
<comment type="caution">
    <text evidence="1">The sequence shown here is derived from an EMBL/GenBank/DDBJ whole genome shotgun (WGS) entry which is preliminary data.</text>
</comment>
<evidence type="ECO:0000313" key="1">
    <source>
        <dbReference type="EMBL" id="KAH3668237.1"/>
    </source>
</evidence>